<dbReference type="EMBL" id="LT559118">
    <property type="protein sequence ID" value="SBO97154.1"/>
    <property type="molecule type" value="Genomic_DNA"/>
</dbReference>
<proteinExistence type="predicted"/>
<dbReference type="AlphaFoldDB" id="A0A1M4EEE8"/>
<name>A0A1M4EEE8_9ACTN</name>
<evidence type="ECO:0000313" key="1">
    <source>
        <dbReference type="EMBL" id="SBO97154.1"/>
    </source>
</evidence>
<reference evidence="1" key="1">
    <citation type="submission" date="2016-04" db="EMBL/GenBank/DDBJ databases">
        <authorList>
            <person name="Evans L.H."/>
            <person name="Alamgir A."/>
            <person name="Owens N."/>
            <person name="Weber N.D."/>
            <person name="Virtaneva K."/>
            <person name="Barbian K."/>
            <person name="Babar A."/>
            <person name="Rosenke K."/>
        </authorList>
    </citation>
    <scope>NUCLEOTIDE SEQUENCE</scope>
    <source>
        <strain evidence="1">Nono1</strain>
    </source>
</reference>
<sequence>MARLKELRREDQDELSRLRADDNALVRVVNQSTLENRQLCGGDSN</sequence>
<gene>
    <name evidence="1" type="ORF">BN4615_P6670</name>
</gene>
<protein>
    <submittedName>
        <fullName evidence="1">Uncharacterized protein</fullName>
    </submittedName>
</protein>
<accession>A0A1M4EEE8</accession>
<organism evidence="1">
    <name type="scientific">Nonomuraea gerenzanensis</name>
    <dbReference type="NCBI Taxonomy" id="93944"/>
    <lineage>
        <taxon>Bacteria</taxon>
        <taxon>Bacillati</taxon>
        <taxon>Actinomycetota</taxon>
        <taxon>Actinomycetes</taxon>
        <taxon>Streptosporangiales</taxon>
        <taxon>Streptosporangiaceae</taxon>
        <taxon>Nonomuraea</taxon>
    </lineage>
</organism>